<feature type="non-terminal residue" evidence="1">
    <location>
        <position position="201"/>
    </location>
</feature>
<reference evidence="1" key="1">
    <citation type="journal article" date="2020" name="Fungal Divers.">
        <title>Resolving the Mortierellaceae phylogeny through synthesis of multi-gene phylogenetics and phylogenomics.</title>
        <authorList>
            <person name="Vandepol N."/>
            <person name="Liber J."/>
            <person name="Desiro A."/>
            <person name="Na H."/>
            <person name="Kennedy M."/>
            <person name="Barry K."/>
            <person name="Grigoriev I.V."/>
            <person name="Miller A.N."/>
            <person name="O'Donnell K."/>
            <person name="Stajich J.E."/>
            <person name="Bonito G."/>
        </authorList>
    </citation>
    <scope>NUCLEOTIDE SEQUENCE</scope>
    <source>
        <strain evidence="1">NRRL 2769</strain>
    </source>
</reference>
<dbReference type="EMBL" id="JAAAID010004969">
    <property type="protein sequence ID" value="KAF9991820.1"/>
    <property type="molecule type" value="Genomic_DNA"/>
</dbReference>
<name>A0A9P6MCH9_9FUNG</name>
<sequence>TENIFVSKEVKDPALSEGIANAYHEHGTLLDDLGRHDKAKKSHSKAEKWGYVDRVGRDTGSSHPLAKSDTVRRSLLPTAALPAAPIVAVAMYQDSSKADVAQLNHQDHVLHATPAKDGMQTQQKIFDQNVTPPIAKYALPKPDERITSTPQLAYCLSLLHPSMISKEELDQNECDWLQDGTIDLDEKERLQTMATDLIRAF</sequence>
<protein>
    <submittedName>
        <fullName evidence="1">Uncharacterized protein</fullName>
    </submittedName>
</protein>
<dbReference type="Proteomes" id="UP000703661">
    <property type="component" value="Unassembled WGS sequence"/>
</dbReference>
<comment type="caution">
    <text evidence="1">The sequence shown here is derived from an EMBL/GenBank/DDBJ whole genome shotgun (WGS) entry which is preliminary data.</text>
</comment>
<dbReference type="AlphaFoldDB" id="A0A9P6MCH9"/>
<feature type="non-terminal residue" evidence="1">
    <location>
        <position position="1"/>
    </location>
</feature>
<evidence type="ECO:0000313" key="2">
    <source>
        <dbReference type="Proteomes" id="UP000703661"/>
    </source>
</evidence>
<evidence type="ECO:0000313" key="1">
    <source>
        <dbReference type="EMBL" id="KAF9991820.1"/>
    </source>
</evidence>
<proteinExistence type="predicted"/>
<gene>
    <name evidence="1" type="ORF">BGZ80_008865</name>
</gene>
<organism evidence="1 2">
    <name type="scientific">Entomortierella chlamydospora</name>
    <dbReference type="NCBI Taxonomy" id="101097"/>
    <lineage>
        <taxon>Eukaryota</taxon>
        <taxon>Fungi</taxon>
        <taxon>Fungi incertae sedis</taxon>
        <taxon>Mucoromycota</taxon>
        <taxon>Mortierellomycotina</taxon>
        <taxon>Mortierellomycetes</taxon>
        <taxon>Mortierellales</taxon>
        <taxon>Mortierellaceae</taxon>
        <taxon>Entomortierella</taxon>
    </lineage>
</organism>
<accession>A0A9P6MCH9</accession>
<keyword evidence="2" id="KW-1185">Reference proteome</keyword>